<dbReference type="GO" id="GO:0016020">
    <property type="term" value="C:membrane"/>
    <property type="evidence" value="ECO:0007669"/>
    <property type="project" value="InterPro"/>
</dbReference>
<organism evidence="3 4">
    <name type="scientific">Aminobacter aganoensis</name>
    <dbReference type="NCBI Taxonomy" id="83264"/>
    <lineage>
        <taxon>Bacteria</taxon>
        <taxon>Pseudomonadati</taxon>
        <taxon>Pseudomonadota</taxon>
        <taxon>Alphaproteobacteria</taxon>
        <taxon>Hyphomicrobiales</taxon>
        <taxon>Phyllobacteriaceae</taxon>
        <taxon>Aminobacter</taxon>
    </lineage>
</organism>
<sequence length="307" mass="32920">MVTDSFDGASEHRLGVLLVTLSAAVFALSGILTKSIDADPLTITSWRGLVGGLLITAYVLWRRRAGHGESLDLGWRGWMLAILGTFASIAFIAAFKNTYVANVVVIYATVPFVVALLAWLIVGEVFRRQTAIAAAICLVGVAVMVWTGLGGGHAFGDMLALLMTFTFSLYATLVRRFRNASVVWAGAVSAFLGVFPAWFVTDPLAVPSQDIPVLAIFGFTFALAVVLWTEGARRIPAAEAGLLGTAEVPFGIVFAWLFLAELPPLASFAGGAVVMAAVFWHTWRDWPGAQMPPPMHDTSMEKDSQKA</sequence>
<dbReference type="RefSeq" id="WP_184698317.1">
    <property type="nucleotide sequence ID" value="NZ_BAABEG010000001.1"/>
</dbReference>
<keyword evidence="1" id="KW-0472">Membrane</keyword>
<feature type="transmembrane region" description="Helical" evidence="1">
    <location>
        <begin position="265"/>
        <end position="283"/>
    </location>
</feature>
<gene>
    <name evidence="3" type="ORF">GGR00_001037</name>
</gene>
<comment type="caution">
    <text evidence="3">The sequence shown here is derived from an EMBL/GenBank/DDBJ whole genome shotgun (WGS) entry which is preliminary data.</text>
</comment>
<dbReference type="AlphaFoldDB" id="A0A7X0F535"/>
<dbReference type="PANTHER" id="PTHR22911:SF135">
    <property type="entry name" value="BLR4310 PROTEIN"/>
    <property type="match status" value="1"/>
</dbReference>
<dbReference type="InterPro" id="IPR000620">
    <property type="entry name" value="EamA_dom"/>
</dbReference>
<feature type="transmembrane region" description="Helical" evidence="1">
    <location>
        <begin position="73"/>
        <end position="93"/>
    </location>
</feature>
<proteinExistence type="predicted"/>
<feature type="transmembrane region" description="Helical" evidence="1">
    <location>
        <begin position="44"/>
        <end position="61"/>
    </location>
</feature>
<evidence type="ECO:0000259" key="2">
    <source>
        <dbReference type="Pfam" id="PF00892"/>
    </source>
</evidence>
<dbReference type="Pfam" id="PF00892">
    <property type="entry name" value="EamA"/>
    <property type="match status" value="2"/>
</dbReference>
<feature type="domain" description="EamA" evidence="2">
    <location>
        <begin position="14"/>
        <end position="145"/>
    </location>
</feature>
<dbReference type="SUPFAM" id="SSF103481">
    <property type="entry name" value="Multidrug resistance efflux transporter EmrE"/>
    <property type="match status" value="2"/>
</dbReference>
<accession>A0A7X0F535</accession>
<feature type="transmembrane region" description="Helical" evidence="1">
    <location>
        <begin position="12"/>
        <end position="32"/>
    </location>
</feature>
<reference evidence="3 4" key="1">
    <citation type="submission" date="2020-08" db="EMBL/GenBank/DDBJ databases">
        <title>Genomic Encyclopedia of Type Strains, Phase IV (KMG-IV): sequencing the most valuable type-strain genomes for metagenomic binning, comparative biology and taxonomic classification.</title>
        <authorList>
            <person name="Goeker M."/>
        </authorList>
    </citation>
    <scope>NUCLEOTIDE SEQUENCE [LARGE SCALE GENOMIC DNA]</scope>
    <source>
        <strain evidence="3 4">DSM 7051</strain>
    </source>
</reference>
<keyword evidence="1" id="KW-0812">Transmembrane</keyword>
<name>A0A7X0F535_9HYPH</name>
<protein>
    <submittedName>
        <fullName evidence="3">Drug/metabolite transporter (DMT)-like permease</fullName>
    </submittedName>
</protein>
<feature type="domain" description="EamA" evidence="2">
    <location>
        <begin position="155"/>
        <end position="280"/>
    </location>
</feature>
<dbReference type="EMBL" id="JACHOU010000002">
    <property type="protein sequence ID" value="MBB6353269.1"/>
    <property type="molecule type" value="Genomic_DNA"/>
</dbReference>
<dbReference type="InterPro" id="IPR037185">
    <property type="entry name" value="EmrE-like"/>
</dbReference>
<feature type="transmembrane region" description="Helical" evidence="1">
    <location>
        <begin position="211"/>
        <end position="228"/>
    </location>
</feature>
<feature type="transmembrane region" description="Helical" evidence="1">
    <location>
        <begin position="155"/>
        <end position="174"/>
    </location>
</feature>
<keyword evidence="1" id="KW-1133">Transmembrane helix</keyword>
<dbReference type="PANTHER" id="PTHR22911">
    <property type="entry name" value="ACYL-MALONYL CONDENSING ENZYME-RELATED"/>
    <property type="match status" value="1"/>
</dbReference>
<feature type="transmembrane region" description="Helical" evidence="1">
    <location>
        <begin position="131"/>
        <end position="149"/>
    </location>
</feature>
<dbReference type="Proteomes" id="UP000536262">
    <property type="component" value="Unassembled WGS sequence"/>
</dbReference>
<evidence type="ECO:0000313" key="3">
    <source>
        <dbReference type="EMBL" id="MBB6353269.1"/>
    </source>
</evidence>
<feature type="transmembrane region" description="Helical" evidence="1">
    <location>
        <begin position="99"/>
        <end position="122"/>
    </location>
</feature>
<keyword evidence="4" id="KW-1185">Reference proteome</keyword>
<feature type="transmembrane region" description="Helical" evidence="1">
    <location>
        <begin position="181"/>
        <end position="199"/>
    </location>
</feature>
<evidence type="ECO:0000256" key="1">
    <source>
        <dbReference type="SAM" id="Phobius"/>
    </source>
</evidence>
<evidence type="ECO:0000313" key="4">
    <source>
        <dbReference type="Proteomes" id="UP000536262"/>
    </source>
</evidence>
<feature type="transmembrane region" description="Helical" evidence="1">
    <location>
        <begin position="240"/>
        <end position="259"/>
    </location>
</feature>